<evidence type="ECO:0000256" key="4">
    <source>
        <dbReference type="ARBA" id="ARBA00023002"/>
    </source>
</evidence>
<evidence type="ECO:0000256" key="3">
    <source>
        <dbReference type="ARBA" id="ARBA00022723"/>
    </source>
</evidence>
<protein>
    <submittedName>
        <fullName evidence="8">CoB--CoM heterodisulfide reductase 2 iron-sulfur subunit D</fullName>
        <ecNumber evidence="8">1.8.98.1</ecNumber>
    </submittedName>
</protein>
<keyword evidence="2" id="KW-0004">4Fe-4S</keyword>
<dbReference type="InterPro" id="IPR009051">
    <property type="entry name" value="Helical_ferredxn"/>
</dbReference>
<dbReference type="Proteomes" id="UP000033066">
    <property type="component" value="Chromosome"/>
</dbReference>
<dbReference type="PROSITE" id="PS00198">
    <property type="entry name" value="4FE4S_FER_1"/>
    <property type="match status" value="1"/>
</dbReference>
<dbReference type="GeneID" id="24789449"/>
<evidence type="ECO:0000256" key="2">
    <source>
        <dbReference type="ARBA" id="ARBA00022485"/>
    </source>
</evidence>
<evidence type="ECO:0000259" key="7">
    <source>
        <dbReference type="PROSITE" id="PS51379"/>
    </source>
</evidence>
<dbReference type="AlphaFoldDB" id="A0A0E3SKS8"/>
<sequence length="409" mass="45295">MAKRTPSIDTKNVTAVQLMELDSCVRCGECVKWCPTYAASGEKPGLAPRDKILRWRQYMNKSYGFKAKIFGPEEIPQSELEQFKDDVYGCTTCGVCATVCEAGINTVELWEALRTNLVKKGIGPYGKLGTIPKLIKQYHNAYMLDQKDRLAWVPTDVKIADKADILYFTGCTAGYKQLSLAFATSRVLNKLGIKFSMLGEEEWCCGSNPIRTGQIDYEDVAREAARHNVEAIQKKGAKKVLFACAGCFRAAKVDWPRLLGKELPFEVIHITQFLADLIKEDKIKWEKPINKTVTYHDPCHLGRHVGVFNAPRFVLSHIPGVKFVEMERSKEFQRCCGAGGGVKAGMPDLAVAIGEARVKDALETDADILSSACPFCKRNLSDGRDSLKADIVVEDVIELVAEALGLSTT</sequence>
<dbReference type="GO" id="GO:0051539">
    <property type="term" value="F:4 iron, 4 sulfur cluster binding"/>
    <property type="evidence" value="ECO:0007669"/>
    <property type="project" value="UniProtKB-KW"/>
</dbReference>
<dbReference type="OrthoDB" id="42878at2157"/>
<organism evidence="8 9">
    <name type="scientific">Methanosarcina barkeri 3</name>
    <dbReference type="NCBI Taxonomy" id="1434107"/>
    <lineage>
        <taxon>Archaea</taxon>
        <taxon>Methanobacteriati</taxon>
        <taxon>Methanobacteriota</taxon>
        <taxon>Stenosarchaea group</taxon>
        <taxon>Methanomicrobia</taxon>
        <taxon>Methanosarcinales</taxon>
        <taxon>Methanosarcinaceae</taxon>
        <taxon>Methanosarcina</taxon>
    </lineage>
</organism>
<keyword evidence="6" id="KW-0411">Iron-sulfur</keyword>
<keyword evidence="5" id="KW-0408">Iron</keyword>
<proteinExistence type="inferred from homology"/>
<gene>
    <name evidence="8" type="ORF">MSBR3_1888</name>
</gene>
<dbReference type="PATRIC" id="fig|1434107.4.peg.2424"/>
<dbReference type="PROSITE" id="PS51379">
    <property type="entry name" value="4FE4S_FER_2"/>
    <property type="match status" value="1"/>
</dbReference>
<dbReference type="EMBL" id="CP009517">
    <property type="protein sequence ID" value="AKB82466.1"/>
    <property type="molecule type" value="Genomic_DNA"/>
</dbReference>
<dbReference type="PANTHER" id="PTHR43255:SF1">
    <property type="entry name" value="IRON-SULFUR-BINDING OXIDOREDUCTASE FADF-RELATED"/>
    <property type="match status" value="1"/>
</dbReference>
<comment type="similarity">
    <text evidence="1">Belongs to the HdrC family.</text>
</comment>
<dbReference type="InterPro" id="IPR051460">
    <property type="entry name" value="HdrC_iron-sulfur_subunit"/>
</dbReference>
<dbReference type="SUPFAM" id="SSF46548">
    <property type="entry name" value="alpha-helical ferredoxin"/>
    <property type="match status" value="1"/>
</dbReference>
<keyword evidence="4 8" id="KW-0560">Oxidoreductase</keyword>
<evidence type="ECO:0000313" key="9">
    <source>
        <dbReference type="Proteomes" id="UP000033066"/>
    </source>
</evidence>
<dbReference type="GO" id="GO:0051912">
    <property type="term" value="F:CoB--CoM heterodisulfide reductase activity"/>
    <property type="evidence" value="ECO:0007669"/>
    <property type="project" value="UniProtKB-EC"/>
</dbReference>
<dbReference type="KEGG" id="mbak:MSBR3_1888"/>
<keyword evidence="3" id="KW-0479">Metal-binding</keyword>
<evidence type="ECO:0000256" key="5">
    <source>
        <dbReference type="ARBA" id="ARBA00023004"/>
    </source>
</evidence>
<dbReference type="Pfam" id="PF13183">
    <property type="entry name" value="Fer4_8"/>
    <property type="match status" value="1"/>
</dbReference>
<dbReference type="RefSeq" id="WP_048107954.1">
    <property type="nucleotide sequence ID" value="NZ_CP009517.1"/>
</dbReference>
<dbReference type="InterPro" id="IPR017900">
    <property type="entry name" value="4Fe4S_Fe_S_CS"/>
</dbReference>
<feature type="domain" description="4Fe-4S ferredoxin-type" evidence="7">
    <location>
        <begin position="14"/>
        <end position="44"/>
    </location>
</feature>
<name>A0A0E3SKS8_METBA</name>
<dbReference type="STRING" id="1434107.MSBR3_1888"/>
<accession>A0A0E3SKS8</accession>
<dbReference type="EC" id="1.8.98.1" evidence="8"/>
<evidence type="ECO:0000256" key="6">
    <source>
        <dbReference type="ARBA" id="ARBA00023014"/>
    </source>
</evidence>
<dbReference type="InterPro" id="IPR017896">
    <property type="entry name" value="4Fe4S_Fe-S-bd"/>
</dbReference>
<reference evidence="8" key="1">
    <citation type="submission" date="2014-07" db="EMBL/GenBank/DDBJ databases">
        <title>Methanogenic archaea and the global carbon cycle.</title>
        <authorList>
            <person name="Henriksen J.R."/>
            <person name="Luke J."/>
            <person name="Reinhart S."/>
            <person name="Benedict M.N."/>
            <person name="Youngblut N.D."/>
            <person name="Metcalf M.E."/>
            <person name="Whitaker R.J."/>
            <person name="Metcalf W.W."/>
        </authorList>
    </citation>
    <scope>NUCLEOTIDE SEQUENCE [LARGE SCALE GENOMIC DNA]</scope>
    <source>
        <strain evidence="8">3</strain>
    </source>
</reference>
<dbReference type="InterPro" id="IPR004017">
    <property type="entry name" value="Cys_rich_dom"/>
</dbReference>
<evidence type="ECO:0000256" key="1">
    <source>
        <dbReference type="ARBA" id="ARBA00007097"/>
    </source>
</evidence>
<evidence type="ECO:0000313" key="8">
    <source>
        <dbReference type="EMBL" id="AKB82466.1"/>
    </source>
</evidence>
<dbReference type="HOGENOM" id="CLU_023081_2_0_2"/>
<dbReference type="GO" id="GO:0046872">
    <property type="term" value="F:metal ion binding"/>
    <property type="evidence" value="ECO:0007669"/>
    <property type="project" value="UniProtKB-KW"/>
</dbReference>
<dbReference type="Gene3D" id="1.10.1060.10">
    <property type="entry name" value="Alpha-helical ferredoxin"/>
    <property type="match status" value="1"/>
</dbReference>
<dbReference type="PANTHER" id="PTHR43255">
    <property type="entry name" value="IRON-SULFUR-BINDING OXIDOREDUCTASE FADF-RELATED-RELATED"/>
    <property type="match status" value="1"/>
</dbReference>
<dbReference type="GO" id="GO:0005886">
    <property type="term" value="C:plasma membrane"/>
    <property type="evidence" value="ECO:0007669"/>
    <property type="project" value="TreeGrafter"/>
</dbReference>
<keyword evidence="9" id="KW-1185">Reference proteome</keyword>
<dbReference type="Pfam" id="PF02754">
    <property type="entry name" value="CCG"/>
    <property type="match status" value="2"/>
</dbReference>